<protein>
    <submittedName>
        <fullName evidence="2">Serine/threonine protein phosphatase</fullName>
    </submittedName>
</protein>
<organism evidence="2 3">
    <name type="scientific">Anaerotruncus colihominis</name>
    <dbReference type="NCBI Taxonomy" id="169435"/>
    <lineage>
        <taxon>Bacteria</taxon>
        <taxon>Bacillati</taxon>
        <taxon>Bacillota</taxon>
        <taxon>Clostridia</taxon>
        <taxon>Eubacteriales</taxon>
        <taxon>Oscillospiraceae</taxon>
        <taxon>Anaerotruncus</taxon>
    </lineage>
</organism>
<dbReference type="InterPro" id="IPR051158">
    <property type="entry name" value="Metallophosphoesterase_sf"/>
</dbReference>
<comment type="caution">
    <text evidence="2">The sequence shown here is derived from an EMBL/GenBank/DDBJ whole genome shotgun (WGS) entry which is preliminary data.</text>
</comment>
<dbReference type="Proteomes" id="UP000446866">
    <property type="component" value="Unassembled WGS sequence"/>
</dbReference>
<dbReference type="PIRSF" id="PIRSF033094">
    <property type="entry name" value="Pesterase_CT488"/>
    <property type="match status" value="1"/>
</dbReference>
<sequence length="235" mass="26450">MKIFAIADLHLSMDARIEKPMDIFGSRWQNHAENVANHWNRLVTREDVVILPGDISWGLRQGEAMADLAWIHQLPGRKVITKGNHDLWWTSVSKLNKLFDDITFLQNKCYMAGSVAVCGSRGWVCPGSDGFSAHDKKIYERELIRLGLSLDEAKRQGAEHIVAALHFPPTNDKLQPSGFTALMAEHGVKTCVYGHLHGKDAFKNGLKGRLDGVEYRLVSLDFLEGKPELIYQSEE</sequence>
<dbReference type="InterPro" id="IPR014578">
    <property type="entry name" value="Pesterase_CT488"/>
</dbReference>
<dbReference type="InterPro" id="IPR004843">
    <property type="entry name" value="Calcineurin-like_PHP"/>
</dbReference>
<reference evidence="2 3" key="1">
    <citation type="submission" date="2018-08" db="EMBL/GenBank/DDBJ databases">
        <title>Murine metabolic-syndrome-specific gut microbial biobank.</title>
        <authorList>
            <person name="Liu C."/>
        </authorList>
    </citation>
    <scope>NUCLEOTIDE SEQUENCE [LARGE SCALE GENOMIC DNA]</scope>
    <source>
        <strain evidence="2 3">28</strain>
    </source>
</reference>
<proteinExistence type="predicted"/>
<evidence type="ECO:0000259" key="1">
    <source>
        <dbReference type="Pfam" id="PF00149"/>
    </source>
</evidence>
<feature type="domain" description="Calcineurin-like phosphoesterase" evidence="1">
    <location>
        <begin position="1"/>
        <end position="198"/>
    </location>
</feature>
<dbReference type="SUPFAM" id="SSF56300">
    <property type="entry name" value="Metallo-dependent phosphatases"/>
    <property type="match status" value="1"/>
</dbReference>
<accession>A0A845QHY4</accession>
<gene>
    <name evidence="2" type="ORF">D0435_01615</name>
</gene>
<dbReference type="AlphaFoldDB" id="A0A845QHY4"/>
<dbReference type="EMBL" id="QXWK01000001">
    <property type="protein sequence ID" value="NBH60373.1"/>
    <property type="molecule type" value="Genomic_DNA"/>
</dbReference>
<keyword evidence="3" id="KW-1185">Reference proteome</keyword>
<dbReference type="PANTHER" id="PTHR31302:SF22">
    <property type="entry name" value="PHOSPHOESTERASE"/>
    <property type="match status" value="1"/>
</dbReference>
<dbReference type="InterPro" id="IPR029052">
    <property type="entry name" value="Metallo-depent_PP-like"/>
</dbReference>
<dbReference type="PANTHER" id="PTHR31302">
    <property type="entry name" value="TRANSMEMBRANE PROTEIN WITH METALLOPHOSPHOESTERASE DOMAIN-RELATED"/>
    <property type="match status" value="1"/>
</dbReference>
<evidence type="ECO:0000313" key="3">
    <source>
        <dbReference type="Proteomes" id="UP000446866"/>
    </source>
</evidence>
<evidence type="ECO:0000313" key="2">
    <source>
        <dbReference type="EMBL" id="NBH60373.1"/>
    </source>
</evidence>
<dbReference type="Pfam" id="PF00149">
    <property type="entry name" value="Metallophos"/>
    <property type="match status" value="1"/>
</dbReference>
<dbReference type="RefSeq" id="WP_160200662.1">
    <property type="nucleotide sequence ID" value="NZ_QXWK01000001.1"/>
</dbReference>
<dbReference type="Gene3D" id="3.60.21.10">
    <property type="match status" value="1"/>
</dbReference>
<dbReference type="GO" id="GO:0016787">
    <property type="term" value="F:hydrolase activity"/>
    <property type="evidence" value="ECO:0007669"/>
    <property type="project" value="InterPro"/>
</dbReference>
<name>A0A845QHY4_9FIRM</name>